<feature type="chain" id="PRO_5026118052" description="glucan endo-1,3-beta-D-glucosidase" evidence="21">
    <location>
        <begin position="18"/>
        <end position="366"/>
    </location>
</feature>
<evidence type="ECO:0000256" key="6">
    <source>
        <dbReference type="ARBA" id="ARBA00022475"/>
    </source>
</evidence>
<comment type="function">
    <text evidence="16">Glucanases play a role in cell expansion during growth, in cell-cell fusion during mating, and in spore release during sporulation. This enzyme may be involved in beta-glucan degradation. Active on laminarin and lichenan.</text>
</comment>
<organism evidence="22 23">
    <name type="scientific">Aphanomyces euteiches</name>
    <dbReference type="NCBI Taxonomy" id="100861"/>
    <lineage>
        <taxon>Eukaryota</taxon>
        <taxon>Sar</taxon>
        <taxon>Stramenopiles</taxon>
        <taxon>Oomycota</taxon>
        <taxon>Saprolegniomycetes</taxon>
        <taxon>Saprolegniales</taxon>
        <taxon>Verrucalvaceae</taxon>
        <taxon>Aphanomyces</taxon>
    </lineage>
</organism>
<dbReference type="Proteomes" id="UP000481153">
    <property type="component" value="Unassembled WGS sequence"/>
</dbReference>
<evidence type="ECO:0000256" key="14">
    <source>
        <dbReference type="ARBA" id="ARBA00023316"/>
    </source>
</evidence>
<keyword evidence="7" id="KW-0134">Cell wall</keyword>
<evidence type="ECO:0000256" key="19">
    <source>
        <dbReference type="RuleBase" id="RU004335"/>
    </source>
</evidence>
<keyword evidence="15" id="KW-0624">Polysaccharide degradation</keyword>
<gene>
    <name evidence="22" type="ORF">Ae201684_016189</name>
</gene>
<evidence type="ECO:0000256" key="7">
    <source>
        <dbReference type="ARBA" id="ARBA00022512"/>
    </source>
</evidence>
<evidence type="ECO:0000256" key="2">
    <source>
        <dbReference type="ARBA" id="ARBA00004191"/>
    </source>
</evidence>
<evidence type="ECO:0000256" key="11">
    <source>
        <dbReference type="ARBA" id="ARBA00023136"/>
    </source>
</evidence>
<keyword evidence="8" id="KW-0964">Secreted</keyword>
<name>A0A6G0WD77_9STRA</name>
<accession>A0A6G0WD77</accession>
<evidence type="ECO:0000256" key="8">
    <source>
        <dbReference type="ARBA" id="ARBA00022525"/>
    </source>
</evidence>
<dbReference type="GO" id="GO:0005886">
    <property type="term" value="C:plasma membrane"/>
    <property type="evidence" value="ECO:0007669"/>
    <property type="project" value="UniProtKB-SubCell"/>
</dbReference>
<sequence>MVRAWALVLLLSGIVEGLQFQLYGLNYNVRQGPDWDPNRCKTQSQVNADMQTIATVTSRVRIYSLADCNQGKMVLSAAKLAGLQVWLGIWVTNDAISLTNELDALDNMVTAKLIDSTVIGLHVGSENLYRKDITVDKAINYYASVKSYLSLKNFTFPVSITDVGDVLLQYPRVVQAVDIVMANQFPFWENASISMAIGKFESKYTSLVGAAQGKEVWIGETGWASSGTNGNASAATPENQATYVANFAAFAISRQLKYFYFAAFDEDWKIAQEGVADTVEAHFGIFDKTGQLKPKLVGLSLPPPTSSPPTTVPSSTTTNKTPSTTQRSQSSTPSPPTNEPGTSQASTLPHSVSCLILLCLTVLYFE</sequence>
<evidence type="ECO:0000256" key="21">
    <source>
        <dbReference type="SAM" id="SignalP"/>
    </source>
</evidence>
<evidence type="ECO:0000256" key="3">
    <source>
        <dbReference type="ARBA" id="ARBA00004236"/>
    </source>
</evidence>
<dbReference type="InterPro" id="IPR017853">
    <property type="entry name" value="GH"/>
</dbReference>
<feature type="compositionally biased region" description="Low complexity" evidence="20">
    <location>
        <begin position="312"/>
        <end position="332"/>
    </location>
</feature>
<evidence type="ECO:0000256" key="1">
    <source>
        <dbReference type="ARBA" id="ARBA00000382"/>
    </source>
</evidence>
<dbReference type="EC" id="3.2.1.39" evidence="5"/>
<keyword evidence="6" id="KW-1003">Cell membrane</keyword>
<dbReference type="PANTHER" id="PTHR16631:SF17">
    <property type="entry name" value="GLUCAN ENDO-1,3-BETA-GLUCOSIDASE BTGC"/>
    <property type="match status" value="1"/>
</dbReference>
<dbReference type="GO" id="GO:0071555">
    <property type="term" value="P:cell wall organization"/>
    <property type="evidence" value="ECO:0007669"/>
    <property type="project" value="UniProtKB-KW"/>
</dbReference>
<keyword evidence="23" id="KW-1185">Reference proteome</keyword>
<protein>
    <recommendedName>
        <fullName evidence="5">glucan endo-1,3-beta-D-glucosidase</fullName>
        <ecNumber evidence="5">3.2.1.39</ecNumber>
    </recommendedName>
    <alternativeName>
        <fullName evidence="18">Endo-1,3-beta-glucanase btgC</fullName>
    </alternativeName>
    <alternativeName>
        <fullName evidence="17">Laminarinase btgC</fullName>
    </alternativeName>
</protein>
<dbReference type="GO" id="GO:0000272">
    <property type="term" value="P:polysaccharide catabolic process"/>
    <property type="evidence" value="ECO:0007669"/>
    <property type="project" value="UniProtKB-KW"/>
</dbReference>
<dbReference type="PANTHER" id="PTHR16631">
    <property type="entry name" value="GLUCAN 1,3-BETA-GLUCOSIDASE"/>
    <property type="match status" value="1"/>
</dbReference>
<evidence type="ECO:0000313" key="22">
    <source>
        <dbReference type="EMBL" id="KAF0725419.1"/>
    </source>
</evidence>
<feature type="region of interest" description="Disordered" evidence="20">
    <location>
        <begin position="297"/>
        <end position="346"/>
    </location>
</feature>
<dbReference type="InterPro" id="IPR050732">
    <property type="entry name" value="Beta-glucan_modifiers"/>
</dbReference>
<dbReference type="InterPro" id="IPR000490">
    <property type="entry name" value="Glyco_hydro_17"/>
</dbReference>
<dbReference type="VEuPathDB" id="FungiDB:AeMF1_017674"/>
<keyword evidence="9 21" id="KW-0732">Signal</keyword>
<keyword evidence="11" id="KW-0472">Membrane</keyword>
<evidence type="ECO:0000256" key="15">
    <source>
        <dbReference type="ARBA" id="ARBA00023326"/>
    </source>
</evidence>
<dbReference type="AlphaFoldDB" id="A0A6G0WD77"/>
<evidence type="ECO:0000256" key="18">
    <source>
        <dbReference type="ARBA" id="ARBA00043078"/>
    </source>
</evidence>
<comment type="subcellular location">
    <subcellularLocation>
        <location evidence="3">Cell membrane</location>
    </subcellularLocation>
    <subcellularLocation>
        <location evidence="2">Secreted</location>
        <location evidence="2">Cell wall</location>
    </subcellularLocation>
</comment>
<reference evidence="22 23" key="1">
    <citation type="submission" date="2019-07" db="EMBL/GenBank/DDBJ databases">
        <title>Genomics analysis of Aphanomyces spp. identifies a new class of oomycete effector associated with host adaptation.</title>
        <authorList>
            <person name="Gaulin E."/>
        </authorList>
    </citation>
    <scope>NUCLEOTIDE SEQUENCE [LARGE SCALE GENOMIC DNA]</scope>
    <source>
        <strain evidence="22 23">ATCC 201684</strain>
    </source>
</reference>
<comment type="catalytic activity">
    <reaction evidence="1">
        <text>Hydrolysis of (1-&gt;3)-beta-D-glucosidic linkages in (1-&gt;3)-beta-D-glucans.</text>
        <dbReference type="EC" id="3.2.1.39"/>
    </reaction>
</comment>
<feature type="compositionally biased region" description="Pro residues" evidence="20">
    <location>
        <begin position="301"/>
        <end position="311"/>
    </location>
</feature>
<evidence type="ECO:0000256" key="10">
    <source>
        <dbReference type="ARBA" id="ARBA00022801"/>
    </source>
</evidence>
<evidence type="ECO:0000256" key="20">
    <source>
        <dbReference type="SAM" id="MobiDB-lite"/>
    </source>
</evidence>
<comment type="similarity">
    <text evidence="4 19">Belongs to the glycosyl hydrolase 17 family.</text>
</comment>
<feature type="signal peptide" evidence="21">
    <location>
        <begin position="1"/>
        <end position="17"/>
    </location>
</feature>
<evidence type="ECO:0000256" key="5">
    <source>
        <dbReference type="ARBA" id="ARBA00012780"/>
    </source>
</evidence>
<evidence type="ECO:0000256" key="17">
    <source>
        <dbReference type="ARBA" id="ARBA00042373"/>
    </source>
</evidence>
<keyword evidence="13" id="KW-0119">Carbohydrate metabolism</keyword>
<dbReference type="EMBL" id="VJMJ01000243">
    <property type="protein sequence ID" value="KAF0725419.1"/>
    <property type="molecule type" value="Genomic_DNA"/>
</dbReference>
<keyword evidence="12" id="KW-0325">Glycoprotein</keyword>
<comment type="caution">
    <text evidence="22">The sequence shown here is derived from an EMBL/GenBank/DDBJ whole genome shotgun (WGS) entry which is preliminary data.</text>
</comment>
<evidence type="ECO:0000256" key="13">
    <source>
        <dbReference type="ARBA" id="ARBA00023277"/>
    </source>
</evidence>
<dbReference type="GO" id="GO:0042973">
    <property type="term" value="F:glucan endo-1,3-beta-D-glucosidase activity"/>
    <property type="evidence" value="ECO:0007669"/>
    <property type="project" value="UniProtKB-EC"/>
</dbReference>
<evidence type="ECO:0000256" key="9">
    <source>
        <dbReference type="ARBA" id="ARBA00022729"/>
    </source>
</evidence>
<proteinExistence type="inferred from homology"/>
<evidence type="ECO:0000256" key="12">
    <source>
        <dbReference type="ARBA" id="ARBA00023180"/>
    </source>
</evidence>
<evidence type="ECO:0000256" key="4">
    <source>
        <dbReference type="ARBA" id="ARBA00008773"/>
    </source>
</evidence>
<evidence type="ECO:0000256" key="16">
    <source>
        <dbReference type="ARBA" id="ARBA00037649"/>
    </source>
</evidence>
<evidence type="ECO:0000313" key="23">
    <source>
        <dbReference type="Proteomes" id="UP000481153"/>
    </source>
</evidence>
<keyword evidence="10" id="KW-0378">Hydrolase</keyword>
<dbReference type="Pfam" id="PF00332">
    <property type="entry name" value="Glyco_hydro_17"/>
    <property type="match status" value="1"/>
</dbReference>
<keyword evidence="14" id="KW-0961">Cell wall biogenesis/degradation</keyword>
<dbReference type="Gene3D" id="3.20.20.80">
    <property type="entry name" value="Glycosidases"/>
    <property type="match status" value="1"/>
</dbReference>
<dbReference type="SUPFAM" id="SSF51445">
    <property type="entry name" value="(Trans)glycosidases"/>
    <property type="match status" value="1"/>
</dbReference>